<dbReference type="EMBL" id="CACVBM020000555">
    <property type="protein sequence ID" value="CAA7020685.1"/>
    <property type="molecule type" value="Genomic_DNA"/>
</dbReference>
<dbReference type="Proteomes" id="UP000467841">
    <property type="component" value="Unassembled WGS sequence"/>
</dbReference>
<comment type="caution">
    <text evidence="2">The sequence shown here is derived from an EMBL/GenBank/DDBJ whole genome shotgun (WGS) entry which is preliminary data.</text>
</comment>
<accession>A0A6D2HUR8</accession>
<organism evidence="2 3">
    <name type="scientific">Microthlaspi erraticum</name>
    <dbReference type="NCBI Taxonomy" id="1685480"/>
    <lineage>
        <taxon>Eukaryota</taxon>
        <taxon>Viridiplantae</taxon>
        <taxon>Streptophyta</taxon>
        <taxon>Embryophyta</taxon>
        <taxon>Tracheophyta</taxon>
        <taxon>Spermatophyta</taxon>
        <taxon>Magnoliopsida</taxon>
        <taxon>eudicotyledons</taxon>
        <taxon>Gunneridae</taxon>
        <taxon>Pentapetalae</taxon>
        <taxon>rosids</taxon>
        <taxon>malvids</taxon>
        <taxon>Brassicales</taxon>
        <taxon>Brassicaceae</taxon>
        <taxon>Coluteocarpeae</taxon>
        <taxon>Microthlaspi</taxon>
    </lineage>
</organism>
<keyword evidence="3" id="KW-1185">Reference proteome</keyword>
<sequence length="130" mass="15062">MTLSKIYIRWSYAVIFSGGRRILFFFFFRGDQDEPSSSSDQFSLIAFMASSNQDEMEEEETVDLQEDYMSGDEDMDQEEDQQYPPAEATSTVERGKRRTSKCWKHFKVIGPKYPDGRSDCRCIVAIIHTA</sequence>
<evidence type="ECO:0000256" key="1">
    <source>
        <dbReference type="SAM" id="MobiDB-lite"/>
    </source>
</evidence>
<evidence type="ECO:0000313" key="3">
    <source>
        <dbReference type="Proteomes" id="UP000467841"/>
    </source>
</evidence>
<dbReference type="AlphaFoldDB" id="A0A6D2HUR8"/>
<evidence type="ECO:0000313" key="2">
    <source>
        <dbReference type="EMBL" id="CAA7020685.1"/>
    </source>
</evidence>
<feature type="compositionally biased region" description="Acidic residues" evidence="1">
    <location>
        <begin position="68"/>
        <end position="81"/>
    </location>
</feature>
<feature type="region of interest" description="Disordered" evidence="1">
    <location>
        <begin position="68"/>
        <end position="96"/>
    </location>
</feature>
<name>A0A6D2HUR8_9BRAS</name>
<proteinExistence type="predicted"/>
<reference evidence="2" key="1">
    <citation type="submission" date="2020-01" db="EMBL/GenBank/DDBJ databases">
        <authorList>
            <person name="Mishra B."/>
        </authorList>
    </citation>
    <scope>NUCLEOTIDE SEQUENCE [LARGE SCALE GENOMIC DNA]</scope>
</reference>
<protein>
    <submittedName>
        <fullName evidence="2">Uncharacterized protein</fullName>
    </submittedName>
</protein>
<gene>
    <name evidence="2" type="ORF">MERR_LOCUS7920</name>
</gene>